<feature type="compositionally biased region" description="Basic and acidic residues" evidence="1">
    <location>
        <begin position="98"/>
        <end position="118"/>
    </location>
</feature>
<name>A0A9N7VYC6_PLEPL</name>
<feature type="compositionally biased region" description="Acidic residues" evidence="1">
    <location>
        <begin position="62"/>
        <end position="78"/>
    </location>
</feature>
<reference evidence="2" key="1">
    <citation type="submission" date="2020-03" db="EMBL/GenBank/DDBJ databases">
        <authorList>
            <person name="Weist P."/>
        </authorList>
    </citation>
    <scope>NUCLEOTIDE SEQUENCE</scope>
</reference>
<evidence type="ECO:0000256" key="1">
    <source>
        <dbReference type="SAM" id="MobiDB-lite"/>
    </source>
</evidence>
<accession>A0A9N7VYC6</accession>
<proteinExistence type="predicted"/>
<gene>
    <name evidence="2" type="ORF">PLEPLA_LOCUS47276</name>
</gene>
<evidence type="ECO:0000313" key="2">
    <source>
        <dbReference type="EMBL" id="CAB1459439.1"/>
    </source>
</evidence>
<comment type="caution">
    <text evidence="2">The sequence shown here is derived from an EMBL/GenBank/DDBJ whole genome shotgun (WGS) entry which is preliminary data.</text>
</comment>
<protein>
    <submittedName>
        <fullName evidence="2">Uncharacterized protein</fullName>
    </submittedName>
</protein>
<sequence length="163" mass="17868">MGIGWVSIAVHERLGYRDGMMPALLTKPRPQQSELQRGNVRVPRQTEEEEQELQAGVKTSGGEEEEGPQKEEEEEEEEERKYAPVKARGQLDGGRVNVEGEEKEDRRTERSSRSEKLKSQPGINLRAAGTDGGRGDRKTGSDGGERGRASARRRAAAVGPSSG</sequence>
<dbReference type="AlphaFoldDB" id="A0A9N7VYC6"/>
<evidence type="ECO:0000313" key="3">
    <source>
        <dbReference type="Proteomes" id="UP001153269"/>
    </source>
</evidence>
<organism evidence="2 3">
    <name type="scientific">Pleuronectes platessa</name>
    <name type="common">European plaice</name>
    <dbReference type="NCBI Taxonomy" id="8262"/>
    <lineage>
        <taxon>Eukaryota</taxon>
        <taxon>Metazoa</taxon>
        <taxon>Chordata</taxon>
        <taxon>Craniata</taxon>
        <taxon>Vertebrata</taxon>
        <taxon>Euteleostomi</taxon>
        <taxon>Actinopterygii</taxon>
        <taxon>Neopterygii</taxon>
        <taxon>Teleostei</taxon>
        <taxon>Neoteleostei</taxon>
        <taxon>Acanthomorphata</taxon>
        <taxon>Carangaria</taxon>
        <taxon>Pleuronectiformes</taxon>
        <taxon>Pleuronectoidei</taxon>
        <taxon>Pleuronectidae</taxon>
        <taxon>Pleuronectes</taxon>
    </lineage>
</organism>
<keyword evidence="3" id="KW-1185">Reference proteome</keyword>
<feature type="compositionally biased region" description="Basic and acidic residues" evidence="1">
    <location>
        <begin position="133"/>
        <end position="148"/>
    </location>
</feature>
<dbReference type="Proteomes" id="UP001153269">
    <property type="component" value="Unassembled WGS sequence"/>
</dbReference>
<feature type="region of interest" description="Disordered" evidence="1">
    <location>
        <begin position="23"/>
        <end position="163"/>
    </location>
</feature>
<dbReference type="EMBL" id="CADEAL010004431">
    <property type="protein sequence ID" value="CAB1459439.1"/>
    <property type="molecule type" value="Genomic_DNA"/>
</dbReference>